<dbReference type="Proteomes" id="UP000179807">
    <property type="component" value="Unassembled WGS sequence"/>
</dbReference>
<feature type="region of interest" description="Disordered" evidence="2">
    <location>
        <begin position="787"/>
        <end position="814"/>
    </location>
</feature>
<dbReference type="RefSeq" id="XP_068365562.1">
    <property type="nucleotide sequence ID" value="XM_068499729.1"/>
</dbReference>
<sequence length="1169" mass="131974">MSTSTIFNIFSPEPMPVEFSQALLSIFDSDTVNHEFVKELVFSLATRTADPMLQYLCSGATYFAHGVVGYSSLLTALIPLDLQGQLNHLKTFLDALPAVFTRAVNQLNTYVDTLNLQLPLSLQQLRSSLANPVKNVQHTLQYLIVFYNIDQYVQAGKEEYSTTLFNAVRICIAWISAIASYLRLNSLALAHTAVEALERTGKSDSDLIPSIQSSFGVVNTFSPSAIDISHYQPLLQSAAVIITTLIPYIDKLVQGLPENHEFTHIVKFKDDALTYMNLLQSALDRVRGIPPEVVQQDASIFIQNLYSTVDYFAKALSEQPDMFPSLQSDLKLQAFIAFLLFDVLKAADTTKLKHLFSQLYSLDNLTDIVNKSTEIQEEMQVVNQAIYGVFQQQTTQSAETKTTTTKKEVIKQTIVEVVKTEQVVSPKPEKTKPAPPKVEEVKPTGPIIDPPRKIDPSFYTLDFHNTSMLTNALALITNIEARESTIADINEFLNNPENALNRNKLEDSVRKVLVMRAENQYQLDIAAIAAMNEQTMFEKSLEIATVVPIYAGTEQEEIHKLVLPLYLQQDRETVVQAVRVLLTHLTYIIPLRQRVDSIVKIIKNEARSVEPEISETVKIFQIKSRAKGGSDREKEIFDLATFLAYADSTRIGEFCEYNVQQWLTHIRQRLTMEQTRQITYDMVKSCIVTATVKQCYDVNVMRCCNISLEALDEYLEKQGDSYRLKLIGTLCLLPTEFKPCGSMDIEWASTLCLITPTALNDLISISSSSLESHLSYTYSLQTEEEAERAKNKNSAKGLMAQSSSSSSSDEDDEPRIIYEDVVEEEEIGEPEIIEDVEEVTIEEEEDVAEDFSMNDELMKARTLEYVRNALRLLKQYNDAAMNLEAALVNARFESFYLCAYDLIKMVPKQDADKLNEILQTSSSIAKQIIGYNDRSSVSQLESSIGFLRQLKHSLTGKSSSSIVISELVLLQSYSDQLYSLIEADPSDLLLNTYDPFKKQVVIESREVLKSIRILSRRAIKLIQQLNDVSHWKPLVKAIAQTSESVQLFYLYVRNTEHDDDILRSVVSNGCRKMQSALSCMVMLIPKSLPDDYNEIRSLNADIVSHLDYMIDMSEQKVFNTKASPQQQKETTVETTAILTEKRLDAEALVIKRRKELSDAEAEVQRLKAS</sequence>
<dbReference type="OrthoDB" id="10667154at2759"/>
<evidence type="ECO:0000313" key="3">
    <source>
        <dbReference type="EMBL" id="OHT12426.1"/>
    </source>
</evidence>
<protein>
    <submittedName>
        <fullName evidence="3">Uncharacterized protein</fullName>
    </submittedName>
</protein>
<keyword evidence="4" id="KW-1185">Reference proteome</keyword>
<accession>A0A1J4KMT6</accession>
<name>A0A1J4KMT6_9EUKA</name>
<gene>
    <name evidence="3" type="ORF">TRFO_17687</name>
</gene>
<feature type="compositionally biased region" description="Basic and acidic residues" evidence="2">
    <location>
        <begin position="427"/>
        <end position="442"/>
    </location>
</feature>
<dbReference type="VEuPathDB" id="TrichDB:TRFO_17687"/>
<dbReference type="EMBL" id="MLAK01000563">
    <property type="protein sequence ID" value="OHT12426.1"/>
    <property type="molecule type" value="Genomic_DNA"/>
</dbReference>
<feature type="region of interest" description="Disordered" evidence="2">
    <location>
        <begin position="426"/>
        <end position="449"/>
    </location>
</feature>
<proteinExistence type="predicted"/>
<evidence type="ECO:0000256" key="1">
    <source>
        <dbReference type="SAM" id="Coils"/>
    </source>
</evidence>
<comment type="caution">
    <text evidence="3">The sequence shown here is derived from an EMBL/GenBank/DDBJ whole genome shotgun (WGS) entry which is preliminary data.</text>
</comment>
<organism evidence="3 4">
    <name type="scientific">Tritrichomonas foetus</name>
    <dbReference type="NCBI Taxonomy" id="1144522"/>
    <lineage>
        <taxon>Eukaryota</taxon>
        <taxon>Metamonada</taxon>
        <taxon>Parabasalia</taxon>
        <taxon>Tritrichomonadida</taxon>
        <taxon>Tritrichomonadidae</taxon>
        <taxon>Tritrichomonas</taxon>
    </lineage>
</organism>
<reference evidence="3" key="1">
    <citation type="submission" date="2016-10" db="EMBL/GenBank/DDBJ databases">
        <authorList>
            <person name="Benchimol M."/>
            <person name="Almeida L.G."/>
            <person name="Vasconcelos A.T."/>
            <person name="Perreira-Neves A."/>
            <person name="Rosa I.A."/>
            <person name="Tasca T."/>
            <person name="Bogo M.R."/>
            <person name="de Souza W."/>
        </authorList>
    </citation>
    <scope>NUCLEOTIDE SEQUENCE [LARGE SCALE GENOMIC DNA]</scope>
    <source>
        <strain evidence="3">K</strain>
    </source>
</reference>
<dbReference type="GeneID" id="94834433"/>
<feature type="coiled-coil region" evidence="1">
    <location>
        <begin position="866"/>
        <end position="893"/>
    </location>
</feature>
<evidence type="ECO:0000313" key="4">
    <source>
        <dbReference type="Proteomes" id="UP000179807"/>
    </source>
</evidence>
<keyword evidence="1" id="KW-0175">Coiled coil</keyword>
<evidence type="ECO:0000256" key="2">
    <source>
        <dbReference type="SAM" id="MobiDB-lite"/>
    </source>
</evidence>
<dbReference type="AlphaFoldDB" id="A0A1J4KMT6"/>